<dbReference type="SUPFAM" id="SSF46785">
    <property type="entry name" value="Winged helix' DNA-binding domain"/>
    <property type="match status" value="1"/>
</dbReference>
<dbReference type="InterPro" id="IPR014757">
    <property type="entry name" value="Tscrpt_reg_IclR_C"/>
</dbReference>
<evidence type="ECO:0000256" key="2">
    <source>
        <dbReference type="ARBA" id="ARBA00023125"/>
    </source>
</evidence>
<dbReference type="PROSITE" id="PS51078">
    <property type="entry name" value="ICLR_ED"/>
    <property type="match status" value="1"/>
</dbReference>
<dbReference type="Gene3D" id="3.30.450.40">
    <property type="match status" value="1"/>
</dbReference>
<dbReference type="PROSITE" id="PS51077">
    <property type="entry name" value="HTH_ICLR"/>
    <property type="match status" value="1"/>
</dbReference>
<dbReference type="InterPro" id="IPR036390">
    <property type="entry name" value="WH_DNA-bd_sf"/>
</dbReference>
<keyword evidence="2" id="KW-0238">DNA-binding</keyword>
<keyword evidence="1" id="KW-0805">Transcription regulation</keyword>
<dbReference type="InterPro" id="IPR005471">
    <property type="entry name" value="Tscrpt_reg_IclR_N"/>
</dbReference>
<keyword evidence="3" id="KW-0804">Transcription</keyword>
<evidence type="ECO:0000256" key="3">
    <source>
        <dbReference type="ARBA" id="ARBA00023163"/>
    </source>
</evidence>
<dbReference type="RefSeq" id="WP_262428025.1">
    <property type="nucleotide sequence ID" value="NZ_JACRTJ010000027.1"/>
</dbReference>
<organism evidence="6 7">
    <name type="scientific">Enterocloster hominis</name>
    <name type="common">ex Liu et al. 2021</name>
    <dbReference type="NCBI Taxonomy" id="2763663"/>
    <lineage>
        <taxon>Bacteria</taxon>
        <taxon>Bacillati</taxon>
        <taxon>Bacillota</taxon>
        <taxon>Clostridia</taxon>
        <taxon>Lachnospirales</taxon>
        <taxon>Lachnospiraceae</taxon>
        <taxon>Enterocloster</taxon>
    </lineage>
</organism>
<evidence type="ECO:0000313" key="6">
    <source>
        <dbReference type="EMBL" id="MBC8599999.1"/>
    </source>
</evidence>
<proteinExistence type="predicted"/>
<comment type="caution">
    <text evidence="6">The sequence shown here is derived from an EMBL/GenBank/DDBJ whole genome shotgun (WGS) entry which is preliminary data.</text>
</comment>
<accession>A0ABR7NV70</accession>
<evidence type="ECO:0000259" key="4">
    <source>
        <dbReference type="PROSITE" id="PS51077"/>
    </source>
</evidence>
<dbReference type="PANTHER" id="PTHR30136">
    <property type="entry name" value="HELIX-TURN-HELIX TRANSCRIPTIONAL REGULATOR, ICLR FAMILY"/>
    <property type="match status" value="1"/>
</dbReference>
<dbReference type="PANTHER" id="PTHR30136:SF35">
    <property type="entry name" value="HTH-TYPE TRANSCRIPTIONAL REGULATOR RV1719"/>
    <property type="match status" value="1"/>
</dbReference>
<sequence length="256" mass="28498">MIQSLLRSIEILEVLKERNRSYSIAELAEAIDLPPSTVHRILQTFCEKKYVIRDERSHTYRLGPALIPLGKAAASGIRLQDAAHPLLSALSARTEEDSYLVIPVGNKGLVIEKVDGPNHIKVVEEFGYEMYLHCGAIRKVLLAYQSPSFIEEYVNKIIEHDHAFPRVDAGDLRDELKKIRQSGYAITYGEYVNDAVGIGAPVFNSEGELAGSIGIIAPTIRLNSEELLKVQLEYVQKFAADLSRDIGYSPLFSSRA</sequence>
<dbReference type="InterPro" id="IPR036388">
    <property type="entry name" value="WH-like_DNA-bd_sf"/>
</dbReference>
<evidence type="ECO:0000313" key="7">
    <source>
        <dbReference type="Proteomes" id="UP000647491"/>
    </source>
</evidence>
<feature type="domain" description="HTH iclR-type" evidence="4">
    <location>
        <begin position="2"/>
        <end position="64"/>
    </location>
</feature>
<feature type="domain" description="IclR-ED" evidence="5">
    <location>
        <begin position="65"/>
        <end position="248"/>
    </location>
</feature>
<dbReference type="InterPro" id="IPR050707">
    <property type="entry name" value="HTH_MetabolicPath_Reg"/>
</dbReference>
<reference evidence="6 7" key="1">
    <citation type="submission" date="2020-08" db="EMBL/GenBank/DDBJ databases">
        <title>Genome public.</title>
        <authorList>
            <person name="Liu C."/>
            <person name="Sun Q."/>
        </authorList>
    </citation>
    <scope>NUCLEOTIDE SEQUENCE [LARGE SCALE GENOMIC DNA]</scope>
    <source>
        <strain evidence="6 7">BX10</strain>
    </source>
</reference>
<evidence type="ECO:0000259" key="5">
    <source>
        <dbReference type="PROSITE" id="PS51078"/>
    </source>
</evidence>
<evidence type="ECO:0000256" key="1">
    <source>
        <dbReference type="ARBA" id="ARBA00023015"/>
    </source>
</evidence>
<gene>
    <name evidence="6" type="ORF">H8708_12305</name>
</gene>
<dbReference type="SMART" id="SM00346">
    <property type="entry name" value="HTH_ICLR"/>
    <property type="match status" value="1"/>
</dbReference>
<dbReference type="Gene3D" id="1.10.10.10">
    <property type="entry name" value="Winged helix-like DNA-binding domain superfamily/Winged helix DNA-binding domain"/>
    <property type="match status" value="1"/>
</dbReference>
<dbReference type="SUPFAM" id="SSF55781">
    <property type="entry name" value="GAF domain-like"/>
    <property type="match status" value="1"/>
</dbReference>
<keyword evidence="7" id="KW-1185">Reference proteome</keyword>
<protein>
    <submittedName>
        <fullName evidence="6">IclR family transcriptional regulator</fullName>
    </submittedName>
</protein>
<dbReference type="Pfam" id="PF09339">
    <property type="entry name" value="HTH_IclR"/>
    <property type="match status" value="1"/>
</dbReference>
<dbReference type="Pfam" id="PF01614">
    <property type="entry name" value="IclR_C"/>
    <property type="match status" value="1"/>
</dbReference>
<dbReference type="Proteomes" id="UP000647491">
    <property type="component" value="Unassembled WGS sequence"/>
</dbReference>
<name>A0ABR7NV70_9FIRM</name>
<dbReference type="InterPro" id="IPR029016">
    <property type="entry name" value="GAF-like_dom_sf"/>
</dbReference>
<dbReference type="EMBL" id="JACRTJ010000027">
    <property type="protein sequence ID" value="MBC8599999.1"/>
    <property type="molecule type" value="Genomic_DNA"/>
</dbReference>